<protein>
    <submittedName>
        <fullName evidence="10">Cytochrome P450</fullName>
    </submittedName>
</protein>
<dbReference type="GO" id="GO:0004497">
    <property type="term" value="F:monooxygenase activity"/>
    <property type="evidence" value="ECO:0007669"/>
    <property type="project" value="UniProtKB-KW"/>
</dbReference>
<dbReference type="Gene3D" id="1.10.630.10">
    <property type="entry name" value="Cytochrome P450"/>
    <property type="match status" value="1"/>
</dbReference>
<comment type="similarity">
    <text evidence="2 9">Belongs to the cytochrome P450 family.</text>
</comment>
<dbReference type="OrthoDB" id="1844152at2759"/>
<dbReference type="GO" id="GO:0020037">
    <property type="term" value="F:heme binding"/>
    <property type="evidence" value="ECO:0007669"/>
    <property type="project" value="InterPro"/>
</dbReference>
<dbReference type="InterPro" id="IPR017972">
    <property type="entry name" value="Cyt_P450_CS"/>
</dbReference>
<comment type="caution">
    <text evidence="10">The sequence shown here is derived from an EMBL/GenBank/DDBJ whole genome shotgun (WGS) entry which is preliminary data.</text>
</comment>
<evidence type="ECO:0000256" key="5">
    <source>
        <dbReference type="ARBA" id="ARBA00023002"/>
    </source>
</evidence>
<keyword evidence="7 9" id="KW-0503">Monooxygenase</keyword>
<dbReference type="PANTHER" id="PTHR46206:SF2">
    <property type="entry name" value="CYTOCHROME P450 MONOOXYGENASE AUSG-RELATED"/>
    <property type="match status" value="1"/>
</dbReference>
<dbReference type="InterPro" id="IPR002401">
    <property type="entry name" value="Cyt_P450_E_grp-I"/>
</dbReference>
<proteinExistence type="inferred from homology"/>
<feature type="binding site" description="axial binding residue" evidence="8">
    <location>
        <position position="322"/>
    </location>
    <ligand>
        <name>heme</name>
        <dbReference type="ChEBI" id="CHEBI:30413"/>
    </ligand>
    <ligandPart>
        <name>Fe</name>
        <dbReference type="ChEBI" id="CHEBI:18248"/>
    </ligandPart>
</feature>
<keyword evidence="6 8" id="KW-0408">Iron</keyword>
<keyword evidence="4 8" id="KW-0479">Metal-binding</keyword>
<evidence type="ECO:0000256" key="2">
    <source>
        <dbReference type="ARBA" id="ARBA00010617"/>
    </source>
</evidence>
<keyword evidence="3 8" id="KW-0349">Heme</keyword>
<evidence type="ECO:0000313" key="10">
    <source>
        <dbReference type="EMBL" id="KAF4310687.1"/>
    </source>
</evidence>
<dbReference type="SUPFAM" id="SSF48264">
    <property type="entry name" value="Cytochrome P450"/>
    <property type="match status" value="1"/>
</dbReference>
<comment type="cofactor">
    <cofactor evidence="1 8">
        <name>heme</name>
        <dbReference type="ChEBI" id="CHEBI:30413"/>
    </cofactor>
</comment>
<evidence type="ECO:0000256" key="9">
    <source>
        <dbReference type="RuleBase" id="RU000461"/>
    </source>
</evidence>
<sequence>MFFSNYPGFEAFATTKQQRVFEYAVRNHLAQALALTIAPMAEETPHSIRLVFGDAPDWKELVFRDSIVQCIARVNNLVFLGKELMENDEWIRIAVSYSTDAFVAAKKLATVPALLRPIMHWFLPECQKIRHQIRRCRELIAPEVERRLRDIENNGGKPRKRVLDSVDWFIGAESGLDPHTTNTLCFAFSDLLDHPEYLKPLREELVNVYNDVGEWNKATLANLRLMDSFIKESQRYHPMREFNMTRVCLKNVTLSDGHVLPEGALVGFGPVLQSDPSVWPNADMFDGYRFLKLRQQPGDENRWQLASTAPEITSFGYGTHACPGRFFAANEMKLLMAHLILHYDWKLPEGTAKVRHLHNGLDHRPNPMQKVMLRNRTPEIDFVGRSAI</sequence>
<name>A0A8H4J2M9_9PEZI</name>
<dbReference type="PRINTS" id="PR00463">
    <property type="entry name" value="EP450I"/>
</dbReference>
<dbReference type="PANTHER" id="PTHR46206">
    <property type="entry name" value="CYTOCHROME P450"/>
    <property type="match status" value="1"/>
</dbReference>
<dbReference type="InterPro" id="IPR036396">
    <property type="entry name" value="Cyt_P450_sf"/>
</dbReference>
<dbReference type="InterPro" id="IPR001128">
    <property type="entry name" value="Cyt_P450"/>
</dbReference>
<dbReference type="PRINTS" id="PR00385">
    <property type="entry name" value="P450"/>
</dbReference>
<organism evidence="10 11">
    <name type="scientific">Botryosphaeria dothidea</name>
    <dbReference type="NCBI Taxonomy" id="55169"/>
    <lineage>
        <taxon>Eukaryota</taxon>
        <taxon>Fungi</taxon>
        <taxon>Dikarya</taxon>
        <taxon>Ascomycota</taxon>
        <taxon>Pezizomycotina</taxon>
        <taxon>Dothideomycetes</taxon>
        <taxon>Dothideomycetes incertae sedis</taxon>
        <taxon>Botryosphaeriales</taxon>
        <taxon>Botryosphaeriaceae</taxon>
        <taxon>Botryosphaeria</taxon>
    </lineage>
</organism>
<dbReference type="Pfam" id="PF00067">
    <property type="entry name" value="p450"/>
    <property type="match status" value="1"/>
</dbReference>
<keyword evidence="11" id="KW-1185">Reference proteome</keyword>
<dbReference type="AlphaFoldDB" id="A0A8H4J2M9"/>
<reference evidence="10" key="1">
    <citation type="submission" date="2020-04" db="EMBL/GenBank/DDBJ databases">
        <title>Genome Assembly and Annotation of Botryosphaeria dothidea sdau 11-99, a Latent Pathogen of Apple Fruit Ring Rot in China.</title>
        <authorList>
            <person name="Yu C."/>
            <person name="Diao Y."/>
            <person name="Lu Q."/>
            <person name="Zhao J."/>
            <person name="Cui S."/>
            <person name="Peng C."/>
            <person name="He B."/>
            <person name="Liu H."/>
        </authorList>
    </citation>
    <scope>NUCLEOTIDE SEQUENCE [LARGE SCALE GENOMIC DNA]</scope>
    <source>
        <strain evidence="10">Sdau11-99</strain>
    </source>
</reference>
<evidence type="ECO:0000256" key="8">
    <source>
        <dbReference type="PIRSR" id="PIRSR602401-1"/>
    </source>
</evidence>
<accession>A0A8H4J2M9</accession>
<evidence type="ECO:0000256" key="6">
    <source>
        <dbReference type="ARBA" id="ARBA00023004"/>
    </source>
</evidence>
<dbReference type="EMBL" id="WWBZ02000013">
    <property type="protein sequence ID" value="KAF4310687.1"/>
    <property type="molecule type" value="Genomic_DNA"/>
</dbReference>
<evidence type="ECO:0000256" key="1">
    <source>
        <dbReference type="ARBA" id="ARBA00001971"/>
    </source>
</evidence>
<dbReference type="Proteomes" id="UP000572817">
    <property type="component" value="Unassembled WGS sequence"/>
</dbReference>
<gene>
    <name evidence="10" type="ORF">GTA08_BOTSDO13711</name>
</gene>
<dbReference type="CDD" id="cd11041">
    <property type="entry name" value="CYP503A1-like"/>
    <property type="match status" value="1"/>
</dbReference>
<dbReference type="PROSITE" id="PS00086">
    <property type="entry name" value="CYTOCHROME_P450"/>
    <property type="match status" value="1"/>
</dbReference>
<dbReference type="GO" id="GO:0005506">
    <property type="term" value="F:iron ion binding"/>
    <property type="evidence" value="ECO:0007669"/>
    <property type="project" value="InterPro"/>
</dbReference>
<dbReference type="GO" id="GO:0016705">
    <property type="term" value="F:oxidoreductase activity, acting on paired donors, with incorporation or reduction of molecular oxygen"/>
    <property type="evidence" value="ECO:0007669"/>
    <property type="project" value="InterPro"/>
</dbReference>
<evidence type="ECO:0000313" key="11">
    <source>
        <dbReference type="Proteomes" id="UP000572817"/>
    </source>
</evidence>
<evidence type="ECO:0000256" key="7">
    <source>
        <dbReference type="ARBA" id="ARBA00023033"/>
    </source>
</evidence>
<keyword evidence="5 9" id="KW-0560">Oxidoreductase</keyword>
<evidence type="ECO:0000256" key="3">
    <source>
        <dbReference type="ARBA" id="ARBA00022617"/>
    </source>
</evidence>
<evidence type="ECO:0000256" key="4">
    <source>
        <dbReference type="ARBA" id="ARBA00022723"/>
    </source>
</evidence>